<dbReference type="GO" id="GO:0003677">
    <property type="term" value="F:DNA binding"/>
    <property type="evidence" value="ECO:0007669"/>
    <property type="project" value="UniProtKB-UniRule"/>
</dbReference>
<dbReference type="InterPro" id="IPR013571">
    <property type="entry name" value="Tscrpt_reg_QacR_C"/>
</dbReference>
<dbReference type="Proteomes" id="UP000190121">
    <property type="component" value="Unassembled WGS sequence"/>
</dbReference>
<dbReference type="InterPro" id="IPR009057">
    <property type="entry name" value="Homeodomain-like_sf"/>
</dbReference>
<dbReference type="SUPFAM" id="SSF48498">
    <property type="entry name" value="Tetracyclin repressor-like, C-terminal domain"/>
    <property type="match status" value="1"/>
</dbReference>
<evidence type="ECO:0000313" key="4">
    <source>
        <dbReference type="EMBL" id="SJZ76888.1"/>
    </source>
</evidence>
<dbReference type="InterPro" id="IPR036271">
    <property type="entry name" value="Tet_transcr_reg_TetR-rel_C_sf"/>
</dbReference>
<name>A0A1T4NDL6_9PORP</name>
<feature type="DNA-binding region" description="H-T-H motif" evidence="2">
    <location>
        <begin position="64"/>
        <end position="83"/>
    </location>
</feature>
<evidence type="ECO:0000259" key="3">
    <source>
        <dbReference type="PROSITE" id="PS50977"/>
    </source>
</evidence>
<proteinExistence type="predicted"/>
<keyword evidence="1 2" id="KW-0238">DNA-binding</keyword>
<dbReference type="SUPFAM" id="SSF46689">
    <property type="entry name" value="Homeodomain-like"/>
    <property type="match status" value="1"/>
</dbReference>
<dbReference type="InterPro" id="IPR050624">
    <property type="entry name" value="HTH-type_Tx_Regulator"/>
</dbReference>
<dbReference type="Pfam" id="PF00440">
    <property type="entry name" value="TetR_N"/>
    <property type="match status" value="1"/>
</dbReference>
<evidence type="ECO:0000313" key="5">
    <source>
        <dbReference type="Proteomes" id="UP000190121"/>
    </source>
</evidence>
<dbReference type="InterPro" id="IPR001647">
    <property type="entry name" value="HTH_TetR"/>
</dbReference>
<dbReference type="Pfam" id="PF08360">
    <property type="entry name" value="TetR_C_5"/>
    <property type="match status" value="1"/>
</dbReference>
<accession>A0A1T4NDL6</accession>
<dbReference type="Gene3D" id="1.10.10.60">
    <property type="entry name" value="Homeodomain-like"/>
    <property type="match status" value="1"/>
</dbReference>
<evidence type="ECO:0000256" key="2">
    <source>
        <dbReference type="PROSITE-ProRule" id="PRU00335"/>
    </source>
</evidence>
<gene>
    <name evidence="4" type="ORF">SAMN02745171_01065</name>
</gene>
<dbReference type="GO" id="GO:0045892">
    <property type="term" value="P:negative regulation of DNA-templated transcription"/>
    <property type="evidence" value="ECO:0007669"/>
    <property type="project" value="InterPro"/>
</dbReference>
<keyword evidence="5" id="KW-1185">Reference proteome</keyword>
<dbReference type="PANTHER" id="PTHR43479">
    <property type="entry name" value="ACREF/ENVCD OPERON REPRESSOR-RELATED"/>
    <property type="match status" value="1"/>
</dbReference>
<organism evidence="4 5">
    <name type="scientific">Porphyromonas circumdentaria</name>
    <dbReference type="NCBI Taxonomy" id="29524"/>
    <lineage>
        <taxon>Bacteria</taxon>
        <taxon>Pseudomonadati</taxon>
        <taxon>Bacteroidota</taxon>
        <taxon>Bacteroidia</taxon>
        <taxon>Bacteroidales</taxon>
        <taxon>Porphyromonadaceae</taxon>
        <taxon>Porphyromonas</taxon>
    </lineage>
</organism>
<dbReference type="GO" id="GO:0003700">
    <property type="term" value="F:DNA-binding transcription factor activity"/>
    <property type="evidence" value="ECO:0007669"/>
    <property type="project" value="InterPro"/>
</dbReference>
<protein>
    <submittedName>
        <fullName evidence="4">Transcriptional regulator, TetR family</fullName>
    </submittedName>
</protein>
<dbReference type="EMBL" id="FUXE01000010">
    <property type="protein sequence ID" value="SJZ76888.1"/>
    <property type="molecule type" value="Genomic_DNA"/>
</dbReference>
<dbReference type="PANTHER" id="PTHR43479:SF11">
    <property type="entry name" value="ACREF_ENVCD OPERON REPRESSOR-RELATED"/>
    <property type="match status" value="1"/>
</dbReference>
<dbReference type="Gene3D" id="1.10.357.10">
    <property type="entry name" value="Tetracycline Repressor, domain 2"/>
    <property type="match status" value="1"/>
</dbReference>
<reference evidence="5" key="1">
    <citation type="submission" date="2017-02" db="EMBL/GenBank/DDBJ databases">
        <authorList>
            <person name="Varghese N."/>
            <person name="Submissions S."/>
        </authorList>
    </citation>
    <scope>NUCLEOTIDE SEQUENCE [LARGE SCALE GENOMIC DNA]</scope>
    <source>
        <strain evidence="5">ATCC 51356</strain>
    </source>
</reference>
<dbReference type="AlphaFoldDB" id="A0A1T4NDL6"/>
<sequence>MRGFFIYATAIFTNLCHTLQKCTIFVHMEEIEVQKRKSTTTRTKDLLIEVARQLFARFGVEKTTMNDIAEASKRGRRTVYMYFKNKMDVFYAVVSRELDHLYERLKAVALSDLPSEEKLLKLIATHMKSIYQLVMRNGSLKADFFNDIRRVERVRYKFDVEERKIIAHILQEGCAKGNFSIADIEPMALLIQGSIKGLEVPYINRQTHRMEEEEFERLFKAIKQLLFSGLQRDRTSGQKNILDIK</sequence>
<dbReference type="STRING" id="29524.SAMN02745171_01065"/>
<evidence type="ECO:0000256" key="1">
    <source>
        <dbReference type="ARBA" id="ARBA00023125"/>
    </source>
</evidence>
<dbReference type="PROSITE" id="PS50977">
    <property type="entry name" value="HTH_TETR_2"/>
    <property type="match status" value="1"/>
</dbReference>
<feature type="domain" description="HTH tetR-type" evidence="3">
    <location>
        <begin position="41"/>
        <end position="101"/>
    </location>
</feature>